<dbReference type="Gene3D" id="3.40.50.1820">
    <property type="entry name" value="alpha/beta hydrolase"/>
    <property type="match status" value="1"/>
</dbReference>
<keyword evidence="4" id="KW-0472">Membrane</keyword>
<evidence type="ECO:0000256" key="2">
    <source>
        <dbReference type="ARBA" id="ARBA00022729"/>
    </source>
</evidence>
<dbReference type="Pfam" id="PF00135">
    <property type="entry name" value="COesterase"/>
    <property type="match status" value="1"/>
</dbReference>
<dbReference type="EMBL" id="UFQT01001947">
    <property type="protein sequence ID" value="SSX32202.1"/>
    <property type="molecule type" value="Genomic_DNA"/>
</dbReference>
<feature type="chain" id="PRO_5033343264" evidence="5">
    <location>
        <begin position="21"/>
        <end position="732"/>
    </location>
</feature>
<name>A0A336MPA4_CULSO</name>
<dbReference type="InterPro" id="IPR002018">
    <property type="entry name" value="CarbesteraseB"/>
</dbReference>
<dbReference type="VEuPathDB" id="VectorBase:CSON004637"/>
<keyword evidence="4" id="KW-0812">Transmembrane</keyword>
<evidence type="ECO:0000256" key="1">
    <source>
        <dbReference type="ARBA" id="ARBA00005964"/>
    </source>
</evidence>
<keyword evidence="3" id="KW-0325">Glycoprotein</keyword>
<dbReference type="SUPFAM" id="SSF53474">
    <property type="entry name" value="alpha/beta-Hydrolases"/>
    <property type="match status" value="1"/>
</dbReference>
<evidence type="ECO:0000313" key="7">
    <source>
        <dbReference type="EMBL" id="SSX12760.1"/>
    </source>
</evidence>
<dbReference type="OMA" id="IIEQYHF"/>
<evidence type="ECO:0000256" key="5">
    <source>
        <dbReference type="SAM" id="SignalP"/>
    </source>
</evidence>
<feature type="transmembrane region" description="Helical" evidence="4">
    <location>
        <begin position="698"/>
        <end position="720"/>
    </location>
</feature>
<dbReference type="InterPro" id="IPR019819">
    <property type="entry name" value="Carboxylesterase_B_CS"/>
</dbReference>
<reference evidence="8" key="2">
    <citation type="submission" date="2018-07" db="EMBL/GenBank/DDBJ databases">
        <authorList>
            <person name="Quirk P.G."/>
            <person name="Krulwich T.A."/>
        </authorList>
    </citation>
    <scope>NUCLEOTIDE SEQUENCE</scope>
</reference>
<dbReference type="EMBL" id="UFQS01001947">
    <property type="protein sequence ID" value="SSX12760.1"/>
    <property type="molecule type" value="Genomic_DNA"/>
</dbReference>
<organism evidence="8">
    <name type="scientific">Culicoides sonorensis</name>
    <name type="common">Biting midge</name>
    <dbReference type="NCBI Taxonomy" id="179676"/>
    <lineage>
        <taxon>Eukaryota</taxon>
        <taxon>Metazoa</taxon>
        <taxon>Ecdysozoa</taxon>
        <taxon>Arthropoda</taxon>
        <taxon>Hexapoda</taxon>
        <taxon>Insecta</taxon>
        <taxon>Pterygota</taxon>
        <taxon>Neoptera</taxon>
        <taxon>Endopterygota</taxon>
        <taxon>Diptera</taxon>
        <taxon>Nematocera</taxon>
        <taxon>Chironomoidea</taxon>
        <taxon>Ceratopogonidae</taxon>
        <taxon>Ceratopogoninae</taxon>
        <taxon>Culicoides</taxon>
        <taxon>Monoculicoides</taxon>
    </lineage>
</organism>
<feature type="domain" description="Carboxylesterase type B" evidence="6">
    <location>
        <begin position="23"/>
        <end position="569"/>
    </location>
</feature>
<proteinExistence type="inferred from homology"/>
<dbReference type="InterPro" id="IPR029058">
    <property type="entry name" value="AB_hydrolase_fold"/>
</dbReference>
<dbReference type="AlphaFoldDB" id="A0A336MPA4"/>
<keyword evidence="4" id="KW-1133">Transmembrane helix</keyword>
<sequence length="732" mass="83461">MILVFLTLFCTIEFIRLCAAQDANIVLDQGTVVGLKVFPETARTSVYTYLGIPYAQPPIGDLRFAPPQPHSGWNRTLVARNFKPLCPQLDNNVYEEVGFGFNYNNKITNEDCLFLNIWTPETAFRYGNFPVVVIITGEDMSFDWLINRPAGLDLASEGVIVVTVQYRTNIFGWLTLENEDAPGNLGLLDQNLALNWVKNNIKKFGGDPNKITLLGHGTGATFAMLHMTTSRARNLFNQVILMSGSVFSKFYDFGTRTKGPTPSEQVIQMLACDSPEKMYILKCLREKSVSDMLRAFDNIYKNGNYTELFGPVIDDYLSRSKGYIKDDPRKLIQTGNFDDIPLLLGITSNEGAFIHEQWIDLAKQGFRTLKRHIDRTILPHIQSHFVLTGLGQKQITEAINWKYFDQIPKAPAHLLNALQKLVSETKFEVPFYETIEILSKSWMKSSKSIENSTVFPITSPELSGPTREKTNMFVYLFQQSNSMDMRGKINYFGGASHSSDLPFLLGPSLYQQIGRKKMTGTEEKLCRKIRTLFSDFIKTGNPTPGRLYDAWHPFTFSHKYIKLLNSKPESLFNKLGAPTSGQQESEEMDFKEIENMLNPNTDDIQIVSSDMSGSLNPYLLSNERDVDQVARQSKSSNSFIDTMKDSEYYYYLKKVYAFWNNFLPKLANMLEQDRDYRRDEEAEQELLLENASPKYKHAFFSMLTLVCLLLAILCVCVYILKKNDSGFDNSFL</sequence>
<feature type="signal peptide" evidence="5">
    <location>
        <begin position="1"/>
        <end position="20"/>
    </location>
</feature>
<evidence type="ECO:0000259" key="6">
    <source>
        <dbReference type="Pfam" id="PF00135"/>
    </source>
</evidence>
<gene>
    <name evidence="8" type="primary">CSON004637</name>
</gene>
<dbReference type="InterPro" id="IPR051093">
    <property type="entry name" value="Neuroligin/BSAL"/>
</dbReference>
<protein>
    <submittedName>
        <fullName evidence="8">CSON004637 protein</fullName>
    </submittedName>
</protein>
<evidence type="ECO:0000256" key="3">
    <source>
        <dbReference type="ARBA" id="ARBA00023180"/>
    </source>
</evidence>
<keyword evidence="2 5" id="KW-0732">Signal</keyword>
<reference evidence="7" key="1">
    <citation type="submission" date="2018-04" db="EMBL/GenBank/DDBJ databases">
        <authorList>
            <person name="Go L.Y."/>
            <person name="Mitchell J.A."/>
        </authorList>
    </citation>
    <scope>NUCLEOTIDE SEQUENCE</scope>
    <source>
        <tissue evidence="7">Whole organism</tissue>
    </source>
</reference>
<accession>A0A336MPA4</accession>
<evidence type="ECO:0000256" key="4">
    <source>
        <dbReference type="SAM" id="Phobius"/>
    </source>
</evidence>
<comment type="similarity">
    <text evidence="1">Belongs to the type-B carboxylesterase/lipase family.</text>
</comment>
<dbReference type="PROSITE" id="PS00941">
    <property type="entry name" value="CARBOXYLESTERASE_B_2"/>
    <property type="match status" value="1"/>
</dbReference>
<dbReference type="PANTHER" id="PTHR43903">
    <property type="entry name" value="NEUROLIGIN"/>
    <property type="match status" value="1"/>
</dbReference>
<evidence type="ECO:0000313" key="8">
    <source>
        <dbReference type="EMBL" id="SSX32202.1"/>
    </source>
</evidence>